<name>A0ACC0CKJ0_9PEZI</name>
<evidence type="ECO:0000313" key="2">
    <source>
        <dbReference type="Proteomes" id="UP001497680"/>
    </source>
</evidence>
<reference evidence="1 2" key="1">
    <citation type="journal article" date="2022" name="New Phytol.">
        <title>Ecological generalism drives hyperdiversity of secondary metabolite gene clusters in xylarialean endophytes.</title>
        <authorList>
            <person name="Franco M.E.E."/>
            <person name="Wisecaver J.H."/>
            <person name="Arnold A.E."/>
            <person name="Ju Y.M."/>
            <person name="Slot J.C."/>
            <person name="Ahrendt S."/>
            <person name="Moore L.P."/>
            <person name="Eastman K.E."/>
            <person name="Scott K."/>
            <person name="Konkel Z."/>
            <person name="Mondo S.J."/>
            <person name="Kuo A."/>
            <person name="Hayes R.D."/>
            <person name="Haridas S."/>
            <person name="Andreopoulos B."/>
            <person name="Riley R."/>
            <person name="LaButti K."/>
            <person name="Pangilinan J."/>
            <person name="Lipzen A."/>
            <person name="Amirebrahimi M."/>
            <person name="Yan J."/>
            <person name="Adam C."/>
            <person name="Keymanesh K."/>
            <person name="Ng V."/>
            <person name="Louie K."/>
            <person name="Northen T."/>
            <person name="Drula E."/>
            <person name="Henrissat B."/>
            <person name="Hsieh H.M."/>
            <person name="Youens-Clark K."/>
            <person name="Lutzoni F."/>
            <person name="Miadlikowska J."/>
            <person name="Eastwood D.C."/>
            <person name="Hamelin R.C."/>
            <person name="Grigoriev I.V."/>
            <person name="U'Ren J.M."/>
        </authorList>
    </citation>
    <scope>NUCLEOTIDE SEQUENCE [LARGE SCALE GENOMIC DNA]</scope>
    <source>
        <strain evidence="1 2">ER1909</strain>
    </source>
</reference>
<comment type="caution">
    <text evidence="1">The sequence shown here is derived from an EMBL/GenBank/DDBJ whole genome shotgun (WGS) entry which is preliminary data.</text>
</comment>
<protein>
    <submittedName>
        <fullName evidence="1">Uncharacterized protein</fullName>
    </submittedName>
</protein>
<proteinExistence type="predicted"/>
<dbReference type="EMBL" id="MU394417">
    <property type="protein sequence ID" value="KAI6080887.1"/>
    <property type="molecule type" value="Genomic_DNA"/>
</dbReference>
<keyword evidence="2" id="KW-1185">Reference proteome</keyword>
<dbReference type="Proteomes" id="UP001497680">
    <property type="component" value="Unassembled WGS sequence"/>
</dbReference>
<sequence length="237" mass="26651">MLFPMADQEDSFPDIVPCRPSLIKPDVSPFPPSMGLYDNDNTLFDPIELSLDSTRLETEEDIPVDINLITAAQEEDLIAYEYAFVCSEEEIQELLENGFPNGPQPFSCSVGSNDINPIEYDNPEGFHLATHAPVLVDLTGQDPEPDGRQKNARKTRRQPKKADINIQHDRKPNLQVKTVSLSFSDGVEEYVWDRRGRVWRGHVHTLETMAELMQPQLLPAWSITVLANGEGTVIHLA</sequence>
<organism evidence="1 2">
    <name type="scientific">Hypoxylon rubiginosum</name>
    <dbReference type="NCBI Taxonomy" id="110542"/>
    <lineage>
        <taxon>Eukaryota</taxon>
        <taxon>Fungi</taxon>
        <taxon>Dikarya</taxon>
        <taxon>Ascomycota</taxon>
        <taxon>Pezizomycotina</taxon>
        <taxon>Sordariomycetes</taxon>
        <taxon>Xylariomycetidae</taxon>
        <taxon>Xylariales</taxon>
        <taxon>Hypoxylaceae</taxon>
        <taxon>Hypoxylon</taxon>
    </lineage>
</organism>
<evidence type="ECO:0000313" key="1">
    <source>
        <dbReference type="EMBL" id="KAI6080887.1"/>
    </source>
</evidence>
<gene>
    <name evidence="1" type="ORF">F4821DRAFT_275484</name>
</gene>
<accession>A0ACC0CKJ0</accession>